<gene>
    <name evidence="2" type="ORF">RAG0_11494</name>
</gene>
<evidence type="ECO:0000256" key="1">
    <source>
        <dbReference type="SAM" id="MobiDB-lite"/>
    </source>
</evidence>
<dbReference type="GO" id="GO:0007039">
    <property type="term" value="P:protein catabolic process in the vacuole"/>
    <property type="evidence" value="ECO:0007669"/>
    <property type="project" value="TreeGrafter"/>
</dbReference>
<feature type="region of interest" description="Disordered" evidence="1">
    <location>
        <begin position="262"/>
        <end position="290"/>
    </location>
</feature>
<feature type="compositionally biased region" description="Polar residues" evidence="1">
    <location>
        <begin position="425"/>
        <end position="439"/>
    </location>
</feature>
<feature type="region of interest" description="Disordered" evidence="1">
    <location>
        <begin position="425"/>
        <end position="444"/>
    </location>
</feature>
<evidence type="ECO:0000313" key="2">
    <source>
        <dbReference type="EMBL" id="CZT05364.1"/>
    </source>
</evidence>
<accession>A0A1E1L4D7</accession>
<dbReference type="InterPro" id="IPR052292">
    <property type="entry name" value="Glucose_repression_reg"/>
</dbReference>
<evidence type="ECO:0000313" key="3">
    <source>
        <dbReference type="Proteomes" id="UP000178912"/>
    </source>
</evidence>
<sequence>MDDYMPQDEYFEWEDIIPYRSSFDLIAENQEESHQTQPLEYRSTFTFDDCESSDSDDFQWSEADTETAASTTSIQTTFTFQSFIDSGKEDLSIDFPSYEEPECDPREGIDIGLGGLETAIPIVEDHHTPEVPVTTTLQSERINPRVPSFKRATITGTRDCEALEVQPCGNVNYLLHQWREEDVSASWKHVVSKSKSWNEDVSSLDSSKWKRHNIVRRLENSSWRTWSKLRFGLRTVDPKSINWLKDCDNTCLYGPFAIGSRTGSSSPMTRDVRTPNSKSNSSTTTPKSILKKPSTAEILCRGSLPSYSISSSTKVSIQVRSLSDNSPLMHVQLDPKHVDFRTPKSSVSTSLSNALQSKQFRRTVQFLPEVRQYVIVIPIGDRKIHRTVKKTKSATLKEENAPFKLVKPAKAQLVSEPSYWRPESLWSQNPKSVQNQGKSGSCEKKDDQWTWLGVVGEEAVDDEPSIKEGSLSYYYGNKRSHSLSRNQNIIGSAPSLSSTPPLHFDTDIVDDPIDCLLSATSSSSVGSLSPPSSAEEDGSSISEDSSDDDSPGVASPPIVRAEIVRDEKFGSGMRGLSLDIGIMDDEKHRLYKQVMEEFNLEY</sequence>
<dbReference type="Proteomes" id="UP000178912">
    <property type="component" value="Unassembled WGS sequence"/>
</dbReference>
<organism evidence="2 3">
    <name type="scientific">Rhynchosporium agropyri</name>
    <dbReference type="NCBI Taxonomy" id="914238"/>
    <lineage>
        <taxon>Eukaryota</taxon>
        <taxon>Fungi</taxon>
        <taxon>Dikarya</taxon>
        <taxon>Ascomycota</taxon>
        <taxon>Pezizomycotina</taxon>
        <taxon>Leotiomycetes</taxon>
        <taxon>Helotiales</taxon>
        <taxon>Ploettnerulaceae</taxon>
        <taxon>Rhynchosporium</taxon>
    </lineage>
</organism>
<dbReference type="GO" id="GO:0005773">
    <property type="term" value="C:vacuole"/>
    <property type="evidence" value="ECO:0007669"/>
    <property type="project" value="GOC"/>
</dbReference>
<dbReference type="AlphaFoldDB" id="A0A1E1L4D7"/>
<protein>
    <recommendedName>
        <fullName evidence="4">Nitrogen regulatory protein areA GATA-like domain-containing protein</fullName>
    </recommendedName>
</protein>
<reference evidence="3" key="1">
    <citation type="submission" date="2016-03" db="EMBL/GenBank/DDBJ databases">
        <authorList>
            <person name="Guldener U."/>
        </authorList>
    </citation>
    <scope>NUCLEOTIDE SEQUENCE [LARGE SCALE GENOMIC DNA]</scope>
    <source>
        <strain evidence="3">04CH-RAC-A.6.1</strain>
    </source>
</reference>
<dbReference type="GO" id="GO:0042149">
    <property type="term" value="P:cellular response to glucose starvation"/>
    <property type="evidence" value="ECO:0007669"/>
    <property type="project" value="TreeGrafter"/>
</dbReference>
<keyword evidence="3" id="KW-1185">Reference proteome</keyword>
<feature type="compositionally biased region" description="Low complexity" evidence="1">
    <location>
        <begin position="520"/>
        <end position="533"/>
    </location>
</feature>
<dbReference type="PANTHER" id="PTHR28051:SF1">
    <property type="entry name" value="PROTEIN MTL1-RELATED"/>
    <property type="match status" value="1"/>
</dbReference>
<proteinExistence type="predicted"/>
<feature type="region of interest" description="Disordered" evidence="1">
    <location>
        <begin position="520"/>
        <end position="559"/>
    </location>
</feature>
<dbReference type="OrthoDB" id="3552381at2759"/>
<evidence type="ECO:0008006" key="4">
    <source>
        <dbReference type="Google" id="ProtNLM"/>
    </source>
</evidence>
<dbReference type="EMBL" id="FJUX01000076">
    <property type="protein sequence ID" value="CZT05364.1"/>
    <property type="molecule type" value="Genomic_DNA"/>
</dbReference>
<feature type="compositionally biased region" description="Acidic residues" evidence="1">
    <location>
        <begin position="534"/>
        <end position="550"/>
    </location>
</feature>
<name>A0A1E1L4D7_9HELO</name>
<feature type="compositionally biased region" description="Low complexity" evidence="1">
    <location>
        <begin position="274"/>
        <end position="288"/>
    </location>
</feature>
<dbReference type="PANTHER" id="PTHR28051">
    <property type="entry name" value="PROTEIN MTL1-RELATED"/>
    <property type="match status" value="1"/>
</dbReference>